<evidence type="ECO:0000313" key="1">
    <source>
        <dbReference type="EMBL" id="KOX67496.1"/>
    </source>
</evidence>
<keyword evidence="2" id="KW-1185">Reference proteome</keyword>
<organism evidence="1 2">
    <name type="scientific">Melipona quadrifasciata</name>
    <dbReference type="NCBI Taxonomy" id="166423"/>
    <lineage>
        <taxon>Eukaryota</taxon>
        <taxon>Metazoa</taxon>
        <taxon>Ecdysozoa</taxon>
        <taxon>Arthropoda</taxon>
        <taxon>Hexapoda</taxon>
        <taxon>Insecta</taxon>
        <taxon>Pterygota</taxon>
        <taxon>Neoptera</taxon>
        <taxon>Endopterygota</taxon>
        <taxon>Hymenoptera</taxon>
        <taxon>Apocrita</taxon>
        <taxon>Aculeata</taxon>
        <taxon>Apoidea</taxon>
        <taxon>Anthophila</taxon>
        <taxon>Apidae</taxon>
        <taxon>Melipona</taxon>
    </lineage>
</organism>
<accession>A0A0M8ZPS3</accession>
<reference evidence="1 2" key="1">
    <citation type="submission" date="2015-07" db="EMBL/GenBank/DDBJ databases">
        <title>The genome of Melipona quadrifasciata.</title>
        <authorList>
            <person name="Pan H."/>
            <person name="Kapheim K."/>
        </authorList>
    </citation>
    <scope>NUCLEOTIDE SEQUENCE [LARGE SCALE GENOMIC DNA]</scope>
    <source>
        <strain evidence="1">0111107301</strain>
        <tissue evidence="1">Whole body</tissue>
    </source>
</reference>
<protein>
    <submittedName>
        <fullName evidence="1">Uncharacterized protein</fullName>
    </submittedName>
</protein>
<dbReference type="AlphaFoldDB" id="A0A0M8ZPS3"/>
<dbReference type="EMBL" id="KQ436043">
    <property type="protein sequence ID" value="KOX67496.1"/>
    <property type="molecule type" value="Genomic_DNA"/>
</dbReference>
<name>A0A0M8ZPS3_9HYME</name>
<evidence type="ECO:0000313" key="2">
    <source>
        <dbReference type="Proteomes" id="UP000053105"/>
    </source>
</evidence>
<dbReference type="Proteomes" id="UP000053105">
    <property type="component" value="Unassembled WGS sequence"/>
</dbReference>
<sequence length="136" mass="15261">MNINARQALSERQNRYVLLMPAKCTQFSKSKVYKQEPHSNSCVTVTVQPPASVMVTATCRDIQASVHGRRNILSTSFATIANTKRTRLCGNTLDDDEDGKGRVEFGADEWEKKYLRMVSAISTAMTRHDSYVSTLQ</sequence>
<gene>
    <name evidence="1" type="ORF">WN51_07996</name>
</gene>
<proteinExistence type="predicted"/>